<dbReference type="InterPro" id="IPR001387">
    <property type="entry name" value="Cro/C1-type_HTH"/>
</dbReference>
<comment type="caution">
    <text evidence="2">The sequence shown here is derived from an EMBL/GenBank/DDBJ whole genome shotgun (WGS) entry which is preliminary data.</text>
</comment>
<dbReference type="AlphaFoldDB" id="A0A2M8L456"/>
<sequence>MTKSQVSTSTTFGEFFRQKRLSLGLTLRAFCERYGYDPGNISRLERNILLPTLSDEKLAGYASALKIERDSEEWVVFHDLAHAAKGKIPSDLRNDDEIAKMLPAFFRTMRNKKIDKEKLEKLIELLKK</sequence>
<evidence type="ECO:0000313" key="3">
    <source>
        <dbReference type="Proteomes" id="UP000231474"/>
    </source>
</evidence>
<dbReference type="EMBL" id="PFEK01000016">
    <property type="protein sequence ID" value="PJE67703.1"/>
    <property type="molecule type" value="Genomic_DNA"/>
</dbReference>
<accession>A0A2M8L456</accession>
<dbReference type="Proteomes" id="UP000231474">
    <property type="component" value="Unassembled WGS sequence"/>
</dbReference>
<dbReference type="SUPFAM" id="SSF47413">
    <property type="entry name" value="lambda repressor-like DNA-binding domains"/>
    <property type="match status" value="1"/>
</dbReference>
<protein>
    <recommendedName>
        <fullName evidence="1">HTH cro/C1-type domain-containing protein</fullName>
    </recommendedName>
</protein>
<feature type="domain" description="HTH cro/C1-type" evidence="1">
    <location>
        <begin position="17"/>
        <end position="68"/>
    </location>
</feature>
<proteinExistence type="predicted"/>
<dbReference type="InterPro" id="IPR010982">
    <property type="entry name" value="Lambda_DNA-bd_dom_sf"/>
</dbReference>
<dbReference type="CDD" id="cd00093">
    <property type="entry name" value="HTH_XRE"/>
    <property type="match status" value="1"/>
</dbReference>
<reference evidence="3" key="1">
    <citation type="submission" date="2017-09" db="EMBL/GenBank/DDBJ databases">
        <title>Depth-based differentiation of microbial function through sediment-hosted aquifers and enrichment of novel symbionts in the deep terrestrial subsurface.</title>
        <authorList>
            <person name="Probst A.J."/>
            <person name="Ladd B."/>
            <person name="Jarett J.K."/>
            <person name="Geller-Mcgrath D.E."/>
            <person name="Sieber C.M.K."/>
            <person name="Emerson J.B."/>
            <person name="Anantharaman K."/>
            <person name="Thomas B.C."/>
            <person name="Malmstrom R."/>
            <person name="Stieglmeier M."/>
            <person name="Klingl A."/>
            <person name="Woyke T."/>
            <person name="Ryan C.M."/>
            <person name="Banfield J.F."/>
        </authorList>
    </citation>
    <scope>NUCLEOTIDE SEQUENCE [LARGE SCALE GENOMIC DNA]</scope>
</reference>
<evidence type="ECO:0000313" key="2">
    <source>
        <dbReference type="EMBL" id="PJE67703.1"/>
    </source>
</evidence>
<evidence type="ECO:0000259" key="1">
    <source>
        <dbReference type="Pfam" id="PF01381"/>
    </source>
</evidence>
<name>A0A2M8L456_9BACT</name>
<dbReference type="Gene3D" id="1.10.260.40">
    <property type="entry name" value="lambda repressor-like DNA-binding domains"/>
    <property type="match status" value="1"/>
</dbReference>
<dbReference type="Pfam" id="PF01381">
    <property type="entry name" value="HTH_3"/>
    <property type="match status" value="1"/>
</dbReference>
<gene>
    <name evidence="2" type="ORF">COU95_00910</name>
</gene>
<organism evidence="2 3">
    <name type="scientific">Candidatus Shapirobacteria bacterium CG10_big_fil_rev_8_21_14_0_10_40_9</name>
    <dbReference type="NCBI Taxonomy" id="1974888"/>
    <lineage>
        <taxon>Bacteria</taxon>
        <taxon>Candidatus Shapironibacteriota</taxon>
    </lineage>
</organism>
<dbReference type="GO" id="GO:0003677">
    <property type="term" value="F:DNA binding"/>
    <property type="evidence" value="ECO:0007669"/>
    <property type="project" value="InterPro"/>
</dbReference>